<dbReference type="FunFam" id="1.10.12.10:FF:000001">
    <property type="entry name" value="Probable enoyl-CoA hydratase, mitochondrial"/>
    <property type="match status" value="1"/>
</dbReference>
<evidence type="ECO:0000256" key="2">
    <source>
        <dbReference type="ARBA" id="ARBA00023239"/>
    </source>
</evidence>
<dbReference type="InterPro" id="IPR001753">
    <property type="entry name" value="Enoyl-CoA_hydra/iso"/>
</dbReference>
<protein>
    <submittedName>
        <fullName evidence="3">Enoyl-CoA hydratase/isomerase family protein</fullName>
    </submittedName>
</protein>
<dbReference type="CDD" id="cd06558">
    <property type="entry name" value="crotonase-like"/>
    <property type="match status" value="1"/>
</dbReference>
<keyword evidence="4" id="KW-1185">Reference proteome</keyword>
<dbReference type="SUPFAM" id="SSF52096">
    <property type="entry name" value="ClpP/crotonase"/>
    <property type="match status" value="1"/>
</dbReference>
<sequence length="263" mass="28069">MSEEAVLLDVEDEIATITLNNPEMRNALTGDISSGIVDALDEIDDTDARCVVIEGAGDAFSAGGDINSMMEGLAGETEPYEKVEVVEETGAALQEVYEFSLPVIAKIDGTAFGAGANLAIACDTQIASEGSKISFGFRQVGLAVDSGTSYFLPRIVGENKAKELVFTGEMLGANEAHRLGIFTKVFDDDEFEAQAEEYVDRIASGPTIALKTSKRLIRQGLQSDIDQAMTNEAAGQTAVFATQDHEEGATAFMEQRDAEFEGE</sequence>
<comment type="similarity">
    <text evidence="1">Belongs to the enoyl-CoA hydratase/isomerase family.</text>
</comment>
<organism evidence="3 4">
    <name type="scientific">Halorientalis brevis</name>
    <dbReference type="NCBI Taxonomy" id="1126241"/>
    <lineage>
        <taxon>Archaea</taxon>
        <taxon>Methanobacteriati</taxon>
        <taxon>Methanobacteriota</taxon>
        <taxon>Stenosarchaea group</taxon>
        <taxon>Halobacteria</taxon>
        <taxon>Halobacteriales</taxon>
        <taxon>Haloarculaceae</taxon>
        <taxon>Halorientalis</taxon>
    </lineage>
</organism>
<dbReference type="Gene3D" id="3.90.226.10">
    <property type="entry name" value="2-enoyl-CoA Hydratase, Chain A, domain 1"/>
    <property type="match status" value="1"/>
</dbReference>
<name>A0ABD6CC41_9EURY</name>
<accession>A0ABD6CC41</accession>
<gene>
    <name evidence="3" type="ORF">ACFR9U_10415</name>
</gene>
<reference evidence="3 4" key="1">
    <citation type="journal article" date="2019" name="Int. J. Syst. Evol. Microbiol.">
        <title>The Global Catalogue of Microorganisms (GCM) 10K type strain sequencing project: providing services to taxonomists for standard genome sequencing and annotation.</title>
        <authorList>
            <consortium name="The Broad Institute Genomics Platform"/>
            <consortium name="The Broad Institute Genome Sequencing Center for Infectious Disease"/>
            <person name="Wu L."/>
            <person name="Ma J."/>
        </authorList>
    </citation>
    <scope>NUCLEOTIDE SEQUENCE [LARGE SCALE GENOMIC DNA]</scope>
    <source>
        <strain evidence="3 4">CGMCC 1.12125</strain>
    </source>
</reference>
<comment type="caution">
    <text evidence="3">The sequence shown here is derived from an EMBL/GenBank/DDBJ whole genome shotgun (WGS) entry which is preliminary data.</text>
</comment>
<dbReference type="PANTHER" id="PTHR43459:SF1">
    <property type="entry name" value="EG:BACN32G11.4 PROTEIN"/>
    <property type="match status" value="1"/>
</dbReference>
<dbReference type="Proteomes" id="UP001597119">
    <property type="component" value="Unassembled WGS sequence"/>
</dbReference>
<evidence type="ECO:0000313" key="4">
    <source>
        <dbReference type="Proteomes" id="UP001597119"/>
    </source>
</evidence>
<evidence type="ECO:0000313" key="3">
    <source>
        <dbReference type="EMBL" id="MFD1587399.1"/>
    </source>
</evidence>
<dbReference type="InterPro" id="IPR029045">
    <property type="entry name" value="ClpP/crotonase-like_dom_sf"/>
</dbReference>
<keyword evidence="2" id="KW-0456">Lyase</keyword>
<dbReference type="InterPro" id="IPR014748">
    <property type="entry name" value="Enoyl-CoA_hydra_C"/>
</dbReference>
<dbReference type="Pfam" id="PF00378">
    <property type="entry name" value="ECH_1"/>
    <property type="match status" value="1"/>
</dbReference>
<dbReference type="GO" id="GO:0016836">
    <property type="term" value="F:hydro-lyase activity"/>
    <property type="evidence" value="ECO:0007669"/>
    <property type="project" value="UniProtKB-ARBA"/>
</dbReference>
<dbReference type="RefSeq" id="WP_247373676.1">
    <property type="nucleotide sequence ID" value="NZ_JALLGV010000001.1"/>
</dbReference>
<proteinExistence type="inferred from homology"/>
<dbReference type="AlphaFoldDB" id="A0ABD6CC41"/>
<dbReference type="EMBL" id="JBHUDJ010000003">
    <property type="protein sequence ID" value="MFD1587399.1"/>
    <property type="molecule type" value="Genomic_DNA"/>
</dbReference>
<evidence type="ECO:0000256" key="1">
    <source>
        <dbReference type="ARBA" id="ARBA00005254"/>
    </source>
</evidence>
<dbReference type="Gene3D" id="1.10.12.10">
    <property type="entry name" value="Lyase 2-enoyl-coa Hydratase, Chain A, domain 2"/>
    <property type="match status" value="1"/>
</dbReference>
<dbReference type="PANTHER" id="PTHR43459">
    <property type="entry name" value="ENOYL-COA HYDRATASE"/>
    <property type="match status" value="1"/>
</dbReference>